<evidence type="ECO:0000256" key="1">
    <source>
        <dbReference type="ARBA" id="ARBA00006914"/>
    </source>
</evidence>
<organism evidence="5 6">
    <name type="scientific">Methylobacterium organophilum</name>
    <dbReference type="NCBI Taxonomy" id="410"/>
    <lineage>
        <taxon>Bacteria</taxon>
        <taxon>Pseudomonadati</taxon>
        <taxon>Pseudomonadota</taxon>
        <taxon>Alphaproteobacteria</taxon>
        <taxon>Hyphomicrobiales</taxon>
        <taxon>Methylobacteriaceae</taxon>
        <taxon>Methylobacterium</taxon>
    </lineage>
</organism>
<evidence type="ECO:0000256" key="2">
    <source>
        <dbReference type="ARBA" id="ARBA00022741"/>
    </source>
</evidence>
<name>A0ABQ4TDJ5_METOR</name>
<dbReference type="PANTHER" id="PTHR23073">
    <property type="entry name" value="26S PROTEASOME REGULATORY SUBUNIT"/>
    <property type="match status" value="1"/>
</dbReference>
<evidence type="ECO:0000313" key="5">
    <source>
        <dbReference type="EMBL" id="GJE29757.1"/>
    </source>
</evidence>
<keyword evidence="5" id="KW-0645">Protease</keyword>
<dbReference type="SUPFAM" id="SSF52540">
    <property type="entry name" value="P-loop containing nucleoside triphosphate hydrolases"/>
    <property type="match status" value="1"/>
</dbReference>
<keyword evidence="2" id="KW-0547">Nucleotide-binding</keyword>
<reference evidence="5" key="1">
    <citation type="journal article" date="2021" name="Front. Microbiol.">
        <title>Comprehensive Comparative Genomics and Phenotyping of Methylobacterium Species.</title>
        <authorList>
            <person name="Alessa O."/>
            <person name="Ogura Y."/>
            <person name="Fujitani Y."/>
            <person name="Takami H."/>
            <person name="Hayashi T."/>
            <person name="Sahin N."/>
            <person name="Tani A."/>
        </authorList>
    </citation>
    <scope>NUCLEOTIDE SEQUENCE</scope>
    <source>
        <strain evidence="5">NBRC 15689</strain>
    </source>
</reference>
<reference evidence="5" key="2">
    <citation type="submission" date="2021-08" db="EMBL/GenBank/DDBJ databases">
        <authorList>
            <person name="Tani A."/>
            <person name="Ola A."/>
            <person name="Ogura Y."/>
            <person name="Katsura K."/>
            <person name="Hayashi T."/>
        </authorList>
    </citation>
    <scope>NUCLEOTIDE SEQUENCE</scope>
    <source>
        <strain evidence="5">NBRC 15689</strain>
    </source>
</reference>
<keyword evidence="3" id="KW-0067">ATP-binding</keyword>
<keyword evidence="5" id="KW-0482">Metalloprotease</keyword>
<dbReference type="InterPro" id="IPR003959">
    <property type="entry name" value="ATPase_AAA_core"/>
</dbReference>
<evidence type="ECO:0000313" key="6">
    <source>
        <dbReference type="Proteomes" id="UP001055156"/>
    </source>
</evidence>
<keyword evidence="5" id="KW-0378">Hydrolase</keyword>
<dbReference type="GO" id="GO:0008237">
    <property type="term" value="F:metallopeptidase activity"/>
    <property type="evidence" value="ECO:0007669"/>
    <property type="project" value="UniProtKB-KW"/>
</dbReference>
<accession>A0ABQ4TDJ5</accession>
<gene>
    <name evidence="5" type="primary">ftsH_4</name>
    <name evidence="5" type="ORF">LKMONMHP_4643</name>
</gene>
<dbReference type="InterPro" id="IPR050221">
    <property type="entry name" value="26S_Proteasome_ATPase"/>
</dbReference>
<sequence length="315" mass="34165">MRPVREMTPTRIASGRAAAEEASAAQRLRTQLGPLVDVRESKDAEEPILGVRVRAAILGWLAEIHAADDLAAVGVKPRSTALLYGPPGCGKTTLAHHLAARIGVPLVIVQAEQLVDAHLGGTGRKIAELFDGLAKVGAPCVVLMDEIDAIGSERSDDNQACAREMNAALTTLLQKIEAFGGRLIAATNRHDKLDRALWRRFGLQIDVALPGDDERWAILKRYGLPFDFGDETIDGLAEITRGAAPSLLRQTMEGIKRTLVLGERLKLPVDDPAAVLRIVIEHARPHPDYEPPPLWADPSLARMFAPEAWPPTREG</sequence>
<dbReference type="CDD" id="cd19481">
    <property type="entry name" value="RecA-like_protease"/>
    <property type="match status" value="1"/>
</dbReference>
<dbReference type="Proteomes" id="UP001055156">
    <property type="component" value="Unassembled WGS sequence"/>
</dbReference>
<feature type="domain" description="AAA+ ATPase" evidence="4">
    <location>
        <begin position="77"/>
        <end position="211"/>
    </location>
</feature>
<keyword evidence="6" id="KW-1185">Reference proteome</keyword>
<evidence type="ECO:0000259" key="4">
    <source>
        <dbReference type="SMART" id="SM00382"/>
    </source>
</evidence>
<dbReference type="SMART" id="SM00382">
    <property type="entry name" value="AAA"/>
    <property type="match status" value="1"/>
</dbReference>
<proteinExistence type="inferred from homology"/>
<dbReference type="EMBL" id="BPQV01000020">
    <property type="protein sequence ID" value="GJE29757.1"/>
    <property type="molecule type" value="Genomic_DNA"/>
</dbReference>
<dbReference type="InterPro" id="IPR027417">
    <property type="entry name" value="P-loop_NTPase"/>
</dbReference>
<comment type="caution">
    <text evidence="5">The sequence shown here is derived from an EMBL/GenBank/DDBJ whole genome shotgun (WGS) entry which is preliminary data.</text>
</comment>
<dbReference type="Pfam" id="PF00004">
    <property type="entry name" value="AAA"/>
    <property type="match status" value="1"/>
</dbReference>
<dbReference type="Gene3D" id="3.40.50.300">
    <property type="entry name" value="P-loop containing nucleotide triphosphate hydrolases"/>
    <property type="match status" value="1"/>
</dbReference>
<protein>
    <submittedName>
        <fullName evidence="5">ATP-dependent zinc metalloprotease FtsH</fullName>
    </submittedName>
</protein>
<dbReference type="RefSeq" id="WP_238314972.1">
    <property type="nucleotide sequence ID" value="NZ_BPQV01000020.1"/>
</dbReference>
<evidence type="ECO:0000256" key="3">
    <source>
        <dbReference type="ARBA" id="ARBA00022840"/>
    </source>
</evidence>
<comment type="similarity">
    <text evidence="1">Belongs to the AAA ATPase family.</text>
</comment>
<dbReference type="InterPro" id="IPR003593">
    <property type="entry name" value="AAA+_ATPase"/>
</dbReference>